<feature type="transmembrane region" description="Helical" evidence="1">
    <location>
        <begin position="85"/>
        <end position="109"/>
    </location>
</feature>
<dbReference type="RefSeq" id="WP_121521279.1">
    <property type="nucleotide sequence ID" value="NZ_RCHR01000001.1"/>
</dbReference>
<keyword evidence="3" id="KW-1185">Reference proteome</keyword>
<accession>A0A498DB83</accession>
<feature type="transmembrane region" description="Helical" evidence="1">
    <location>
        <begin position="18"/>
        <end position="35"/>
    </location>
</feature>
<evidence type="ECO:0000313" key="3">
    <source>
        <dbReference type="Proteomes" id="UP000270219"/>
    </source>
</evidence>
<comment type="caution">
    <text evidence="2">The sequence shown here is derived from an EMBL/GenBank/DDBJ whole genome shotgun (WGS) entry which is preliminary data.</text>
</comment>
<evidence type="ECO:0000313" key="2">
    <source>
        <dbReference type="EMBL" id="RLL48261.1"/>
    </source>
</evidence>
<dbReference type="AlphaFoldDB" id="A0A498DB83"/>
<feature type="transmembrane region" description="Helical" evidence="1">
    <location>
        <begin position="155"/>
        <end position="175"/>
    </location>
</feature>
<gene>
    <name evidence="2" type="ORF">D8M04_03020</name>
</gene>
<name>A0A498DB83_9BACI</name>
<keyword evidence="1" id="KW-0812">Transmembrane</keyword>
<keyword evidence="1" id="KW-0472">Membrane</keyword>
<keyword evidence="1" id="KW-1133">Transmembrane helix</keyword>
<evidence type="ECO:0008006" key="4">
    <source>
        <dbReference type="Google" id="ProtNLM"/>
    </source>
</evidence>
<feature type="transmembrane region" description="Helical" evidence="1">
    <location>
        <begin position="41"/>
        <end position="65"/>
    </location>
</feature>
<dbReference type="Proteomes" id="UP000270219">
    <property type="component" value="Unassembled WGS sequence"/>
</dbReference>
<organism evidence="2 3">
    <name type="scientific">Oceanobacillus piezotolerans</name>
    <dbReference type="NCBI Taxonomy" id="2448030"/>
    <lineage>
        <taxon>Bacteria</taxon>
        <taxon>Bacillati</taxon>
        <taxon>Bacillota</taxon>
        <taxon>Bacilli</taxon>
        <taxon>Bacillales</taxon>
        <taxon>Bacillaceae</taxon>
        <taxon>Oceanobacillus</taxon>
    </lineage>
</organism>
<feature type="transmembrane region" description="Helical" evidence="1">
    <location>
        <begin position="121"/>
        <end position="143"/>
    </location>
</feature>
<dbReference type="OrthoDB" id="1936187at2"/>
<sequence>MIELAKYSLRDYIRSHKYFLPIAMYIILIVLFYTYTPNPIIDSYAVTALFLYIISSWLAISVLALDDPVQTQIIILHMQSRTRYYLSKLLTTFMIGLGLSLFAFVYPIVFQMFSESVSIQIGFISFINHLLLSLLGLSVGSLFSRNLMSSPINSYGGLALTLTISISAIGIYSILPHTIRNIVWIIPPSVITQLPLMNWSGESILELSTFPFIWIMLYSFIAIFIFIRLSNSKSL</sequence>
<evidence type="ECO:0000256" key="1">
    <source>
        <dbReference type="SAM" id="Phobius"/>
    </source>
</evidence>
<feature type="transmembrane region" description="Helical" evidence="1">
    <location>
        <begin position="204"/>
        <end position="227"/>
    </location>
</feature>
<protein>
    <recommendedName>
        <fullName evidence="4">ABC transporter permease</fullName>
    </recommendedName>
</protein>
<reference evidence="2 3" key="1">
    <citation type="submission" date="2018-10" db="EMBL/GenBank/DDBJ databases">
        <title>Oceanobacillus sp. YLB-02 draft genome.</title>
        <authorList>
            <person name="Yu L."/>
        </authorList>
    </citation>
    <scope>NUCLEOTIDE SEQUENCE [LARGE SCALE GENOMIC DNA]</scope>
    <source>
        <strain evidence="2 3">YLB-02</strain>
    </source>
</reference>
<proteinExistence type="predicted"/>
<dbReference type="EMBL" id="RCHR01000001">
    <property type="protein sequence ID" value="RLL48261.1"/>
    <property type="molecule type" value="Genomic_DNA"/>
</dbReference>